<evidence type="ECO:0000256" key="8">
    <source>
        <dbReference type="SAM" id="Phobius"/>
    </source>
</evidence>
<sequence length="532" mass="59337">MPVRKQKSSVSFVLVSQMMGASLLAIPYIFSQLGAILSVLSFIIVYAVVLILLPSFTEAIHYTQSLSYRQATHRICGKRTCQLLNICLIVSYYGFCTGYVIISSRAVYQFMINVFKMAAFNIIYVKTIISFLIILPLTLIRKMSILSKISSISSLIIGTTVISIIILFSIKFSAKTVCGNGQYQMDIIPQDSILNIILKFLMYIPSIQSNFGSYNTIPSLLNSIQGPPLFRKKTVKLATRIAATVGSLFFISVGYLGAIMFGASIKNNIFDNIGLCKFIYFDILSLLYGIVVIIAYPLAIFPIKETILLSYKLSMDTMKGYCYSIGIDILFILLSFLLSVLYEDIVVIFAIFACISGFVYIFLLPFIFALQLPKLRAQNLHLDVDDQPSYTLDPLIVPLLGHIMPVNNARKITEKIFGRDEQGVGDFISMDQLSLFRSRSVMVESTLEGPLYQKSLQDTLQFRSIDDLDISEPLLQQENAQDLQAQYIPNQIDIPISKLRKVIVYSAIVGSSLVCLIGAVMNIKKMIVGIAG</sequence>
<dbReference type="AlphaFoldDB" id="V6M0H6"/>
<dbReference type="EMBL" id="AUWU02000001">
    <property type="protein sequence ID" value="KAH0577347.1"/>
    <property type="molecule type" value="Genomic_DNA"/>
</dbReference>
<dbReference type="GO" id="GO:0016020">
    <property type="term" value="C:membrane"/>
    <property type="evidence" value="ECO:0007669"/>
    <property type="project" value="UniProtKB-SubCell"/>
</dbReference>
<feature type="domain" description="Amino acid transporter transmembrane" evidence="9">
    <location>
        <begin position="9"/>
        <end position="374"/>
    </location>
</feature>
<feature type="transmembrane region" description="Helical" evidence="8">
    <location>
        <begin position="348"/>
        <end position="370"/>
    </location>
</feature>
<evidence type="ECO:0000313" key="11">
    <source>
        <dbReference type="EMBL" id="KAH0577347.1"/>
    </source>
</evidence>
<proteinExistence type="inferred from homology"/>
<evidence type="ECO:0000256" key="1">
    <source>
        <dbReference type="ARBA" id="ARBA00004141"/>
    </source>
</evidence>
<feature type="transmembrane region" description="Helical" evidence="8">
    <location>
        <begin position="83"/>
        <end position="102"/>
    </location>
</feature>
<comment type="subcellular location">
    <subcellularLocation>
        <location evidence="1">Membrane</location>
        <topology evidence="1">Multi-pass membrane protein</topology>
    </subcellularLocation>
</comment>
<evidence type="ECO:0000313" key="10">
    <source>
        <dbReference type="EMBL" id="EST49546.1"/>
    </source>
</evidence>
<evidence type="ECO:0000256" key="2">
    <source>
        <dbReference type="ARBA" id="ARBA00008066"/>
    </source>
</evidence>
<feature type="transmembrane region" description="Helical" evidence="8">
    <location>
        <begin position="321"/>
        <end position="342"/>
    </location>
</feature>
<accession>V6M0H6</accession>
<evidence type="ECO:0000256" key="6">
    <source>
        <dbReference type="ARBA" id="ARBA00022989"/>
    </source>
</evidence>
<reference evidence="11" key="2">
    <citation type="submission" date="2020-12" db="EMBL/GenBank/DDBJ databases">
        <title>New Spironucleus salmonicida genome in near-complete chromosomes.</title>
        <authorList>
            <person name="Xu F."/>
            <person name="Kurt Z."/>
            <person name="Jimenez-Gonzalez A."/>
            <person name="Astvaldsson A."/>
            <person name="Andersson J.O."/>
            <person name="Svard S.G."/>
        </authorList>
    </citation>
    <scope>NUCLEOTIDE SEQUENCE</scope>
    <source>
        <strain evidence="11">ATCC 50377</strain>
    </source>
</reference>
<evidence type="ECO:0000256" key="4">
    <source>
        <dbReference type="ARBA" id="ARBA00022692"/>
    </source>
</evidence>
<protein>
    <submittedName>
        <fullName evidence="10">Amino acid transporter family protein</fullName>
    </submittedName>
</protein>
<evidence type="ECO:0000259" key="9">
    <source>
        <dbReference type="Pfam" id="PF01490"/>
    </source>
</evidence>
<dbReference type="InterPro" id="IPR013057">
    <property type="entry name" value="AA_transpt_TM"/>
</dbReference>
<feature type="transmembrane region" description="Helical" evidence="8">
    <location>
        <begin position="122"/>
        <end position="140"/>
    </location>
</feature>
<dbReference type="PANTHER" id="PTHR22950">
    <property type="entry name" value="AMINO ACID TRANSPORTER"/>
    <property type="match status" value="1"/>
</dbReference>
<keyword evidence="12" id="KW-1185">Reference proteome</keyword>
<evidence type="ECO:0000256" key="3">
    <source>
        <dbReference type="ARBA" id="ARBA00022448"/>
    </source>
</evidence>
<dbReference type="Proteomes" id="UP000018208">
    <property type="component" value="Unassembled WGS sequence"/>
</dbReference>
<feature type="transmembrane region" description="Helical" evidence="8">
    <location>
        <begin position="237"/>
        <end position="258"/>
    </location>
</feature>
<evidence type="ECO:0000256" key="7">
    <source>
        <dbReference type="ARBA" id="ARBA00023136"/>
    </source>
</evidence>
<keyword evidence="5" id="KW-0029">Amino-acid transport</keyword>
<dbReference type="Pfam" id="PF01490">
    <property type="entry name" value="Aa_trans"/>
    <property type="match status" value="1"/>
</dbReference>
<feature type="transmembrane region" description="Helical" evidence="8">
    <location>
        <begin position="502"/>
        <end position="523"/>
    </location>
</feature>
<feature type="transmembrane region" description="Helical" evidence="8">
    <location>
        <begin position="192"/>
        <end position="217"/>
    </location>
</feature>
<feature type="transmembrane region" description="Helical" evidence="8">
    <location>
        <begin position="36"/>
        <end position="62"/>
    </location>
</feature>
<feature type="transmembrane region" description="Helical" evidence="8">
    <location>
        <begin position="12"/>
        <end position="30"/>
    </location>
</feature>
<reference evidence="10 11" key="1">
    <citation type="journal article" date="2014" name="PLoS Genet.">
        <title>The Genome of Spironucleus salmonicida Highlights a Fish Pathogen Adapted to Fluctuating Environments.</title>
        <authorList>
            <person name="Xu F."/>
            <person name="Jerlstrom-Hultqvist J."/>
            <person name="Einarsson E."/>
            <person name="Astvaldsson A."/>
            <person name="Svard S.G."/>
            <person name="Andersson J.O."/>
        </authorList>
    </citation>
    <scope>NUCLEOTIDE SEQUENCE</scope>
    <source>
        <strain evidence="11">ATCC 50377</strain>
    </source>
</reference>
<name>V6M0H6_9EUKA</name>
<keyword evidence="3" id="KW-0813">Transport</keyword>
<comment type="similarity">
    <text evidence="2">Belongs to the amino acid/polyamine transporter 2 family.</text>
</comment>
<evidence type="ECO:0000256" key="5">
    <source>
        <dbReference type="ARBA" id="ARBA00022970"/>
    </source>
</evidence>
<keyword evidence="6 8" id="KW-1133">Transmembrane helix</keyword>
<dbReference type="OrthoDB" id="655540at2759"/>
<evidence type="ECO:0000313" key="12">
    <source>
        <dbReference type="Proteomes" id="UP000018208"/>
    </source>
</evidence>
<organism evidence="10">
    <name type="scientific">Spironucleus salmonicida</name>
    <dbReference type="NCBI Taxonomy" id="348837"/>
    <lineage>
        <taxon>Eukaryota</taxon>
        <taxon>Metamonada</taxon>
        <taxon>Diplomonadida</taxon>
        <taxon>Hexamitidae</taxon>
        <taxon>Hexamitinae</taxon>
        <taxon>Spironucleus</taxon>
    </lineage>
</organism>
<dbReference type="VEuPathDB" id="GiardiaDB:SS50377_20699"/>
<keyword evidence="4 8" id="KW-0812">Transmembrane</keyword>
<dbReference type="GO" id="GO:0015179">
    <property type="term" value="F:L-amino acid transmembrane transporter activity"/>
    <property type="evidence" value="ECO:0007669"/>
    <property type="project" value="TreeGrafter"/>
</dbReference>
<dbReference type="EMBL" id="KI545949">
    <property type="protein sequence ID" value="EST49546.1"/>
    <property type="molecule type" value="Genomic_DNA"/>
</dbReference>
<gene>
    <name evidence="10" type="ORF">SS50377_10155</name>
    <name evidence="11" type="ORF">SS50377_20699</name>
</gene>
<feature type="transmembrane region" description="Helical" evidence="8">
    <location>
        <begin position="152"/>
        <end position="172"/>
    </location>
</feature>
<dbReference type="PANTHER" id="PTHR22950:SF458">
    <property type="entry name" value="SODIUM-COUPLED NEUTRAL AMINO ACID TRANSPORTER 11-RELATED"/>
    <property type="match status" value="1"/>
</dbReference>
<feature type="transmembrane region" description="Helical" evidence="8">
    <location>
        <begin position="278"/>
        <end position="301"/>
    </location>
</feature>
<keyword evidence="7 8" id="KW-0472">Membrane</keyword>